<comment type="similarity">
    <text evidence="2">Belongs to the steroid 5-alpha reductase family.</text>
</comment>
<dbReference type="InterPro" id="IPR001104">
    <property type="entry name" value="3-oxo-5_a-steroid_4-DH_C"/>
</dbReference>
<gene>
    <name evidence="8" type="ORF">FOZ60_003184</name>
</gene>
<dbReference type="EMBL" id="JABANP010000163">
    <property type="protein sequence ID" value="KAF4688069.1"/>
    <property type="molecule type" value="Genomic_DNA"/>
</dbReference>
<evidence type="ECO:0000256" key="3">
    <source>
        <dbReference type="ARBA" id="ARBA00022692"/>
    </source>
</evidence>
<comment type="subcellular location">
    <subcellularLocation>
        <location evidence="1">Membrane</location>
        <topology evidence="1">Multi-pass membrane protein</topology>
    </subcellularLocation>
</comment>
<dbReference type="Pfam" id="PF02544">
    <property type="entry name" value="Steroid_dh"/>
    <property type="match status" value="1"/>
</dbReference>
<reference evidence="8 9" key="1">
    <citation type="submission" date="2020-04" db="EMBL/GenBank/DDBJ databases">
        <title>Perkinsus olseni comparative genomics.</title>
        <authorList>
            <person name="Bogema D.R."/>
        </authorList>
    </citation>
    <scope>NUCLEOTIDE SEQUENCE [LARGE SCALE GENOMIC DNA]</scope>
    <source>
        <strain evidence="8">00978-12</strain>
    </source>
</reference>
<keyword evidence="4 6" id="KW-1133">Transmembrane helix</keyword>
<evidence type="ECO:0000256" key="1">
    <source>
        <dbReference type="ARBA" id="ARBA00004141"/>
    </source>
</evidence>
<dbReference type="InterPro" id="IPR004277">
    <property type="entry name" value="PSS"/>
</dbReference>
<feature type="transmembrane region" description="Helical" evidence="6">
    <location>
        <begin position="114"/>
        <end position="132"/>
    </location>
</feature>
<feature type="transmembrane region" description="Helical" evidence="6">
    <location>
        <begin position="87"/>
        <end position="107"/>
    </location>
</feature>
<dbReference type="PANTHER" id="PTHR10556:SF35">
    <property type="entry name" value="3-OXO-5-ALPHA-STEROID 4-DEHYDROGENASE FAMILY PROTEIN"/>
    <property type="match status" value="1"/>
</dbReference>
<dbReference type="FunFam" id="1.20.120.1630:FF:000014">
    <property type="entry name" value="Steroid 5-alpha reductase, putative"/>
    <property type="match status" value="1"/>
</dbReference>
<evidence type="ECO:0000259" key="7">
    <source>
        <dbReference type="Pfam" id="PF02544"/>
    </source>
</evidence>
<dbReference type="Pfam" id="PF03034">
    <property type="entry name" value="PSS"/>
    <property type="match status" value="2"/>
</dbReference>
<accession>A0A7J6NW28</accession>
<feature type="transmembrane region" description="Helical" evidence="6">
    <location>
        <begin position="591"/>
        <end position="612"/>
    </location>
</feature>
<feature type="transmembrane region" description="Helical" evidence="6">
    <location>
        <begin position="208"/>
        <end position="233"/>
    </location>
</feature>
<keyword evidence="3 6" id="KW-0812">Transmembrane</keyword>
<dbReference type="PROSITE" id="PS50244">
    <property type="entry name" value="S5A_REDUCTASE"/>
    <property type="match status" value="1"/>
</dbReference>
<feature type="transmembrane region" description="Helical" evidence="6">
    <location>
        <begin position="394"/>
        <end position="415"/>
    </location>
</feature>
<sequence>MAGFCTPGVLEATTIVSYALIVMFSAVLLVGIFGITAAYGKMIESGYGSYRFQMDPRLGWFLQEFPSLAFPLLCLITQWSSLHPCQVLLLGMLILHYLQRSIIYPVLMHSHRKTPISIVLSAFVFCCTNGSLQSAWTRCVFDPSQISTVQLVIGVSLYVTGLLVNLQSDHILRNLRKGAKDAQRYYIPYGGMFRFISCPNYFGEMMEWFGYAMASGWGLAPVTFAFCTFANLFPRALEQHKWYQDPVLKPASRRFSEASCMPAVAADDDPFNVNLNLEREVFKRAGASMFLLSNAEYEARSRREDRTAQSELDDLRTRAHRQVQPFASLTVVDDGMQHGINLAASSMNSCWSSLTELDEGAMQKVEMLSGAVIVLSLSVAYLPDHGVFKWPFKAIWRVMLGIALSYSFFLTYLLVNYNREDAIQFLGWLDPSLGKPLPEKNYADNCELWDSKATNPLHNFLDRIDIFIACHLFGWMWKTIIIRDAGLVWYLSILFEFIEISFRHLLPNFYECWWDSLLLDVLGCNALGIWLGMKVVRKLGLEEYDWGFPRGGWWSDHRKLIVFLFMTIFVELLDTTLFFIKYELWMPTSHWILVCRTFFWAFYAPPCTTELYKLLNGKLGTFPLYLVVGTIIQCLELGLCIKYGRGVFHESMPSNIRAWWIVIWTIAIAHAIQLRIRESKETRNGESVHNRKVASSEKSNN</sequence>
<feature type="transmembrane region" description="Helical" evidence="6">
    <location>
        <begin position="185"/>
        <end position="202"/>
    </location>
</feature>
<dbReference type="OrthoDB" id="10265393at2759"/>
<dbReference type="PANTHER" id="PTHR10556">
    <property type="entry name" value="3-OXO-5-ALPHA-STEROID 4-DEHYDROGENASE"/>
    <property type="match status" value="1"/>
</dbReference>
<name>A0A7J6NW28_PEROL</name>
<organism evidence="8 9">
    <name type="scientific">Perkinsus olseni</name>
    <name type="common">Perkinsus atlanticus</name>
    <dbReference type="NCBI Taxonomy" id="32597"/>
    <lineage>
        <taxon>Eukaryota</taxon>
        <taxon>Sar</taxon>
        <taxon>Alveolata</taxon>
        <taxon>Perkinsozoa</taxon>
        <taxon>Perkinsea</taxon>
        <taxon>Perkinsida</taxon>
        <taxon>Perkinsidae</taxon>
        <taxon>Perkinsus</taxon>
    </lineage>
</organism>
<evidence type="ECO:0000256" key="6">
    <source>
        <dbReference type="SAM" id="Phobius"/>
    </source>
</evidence>
<keyword evidence="5 6" id="KW-0472">Membrane</keyword>
<feature type="transmembrane region" description="Helical" evidence="6">
    <location>
        <begin position="624"/>
        <end position="644"/>
    </location>
</feature>
<feature type="transmembrane region" description="Helical" evidence="6">
    <location>
        <begin position="656"/>
        <end position="674"/>
    </location>
</feature>
<feature type="domain" description="3-oxo-5-alpha-steroid 4-dehydrogenase C-terminal" evidence="7">
    <location>
        <begin position="113"/>
        <end position="245"/>
    </location>
</feature>
<proteinExistence type="inferred from homology"/>
<feature type="transmembrane region" description="Helical" evidence="6">
    <location>
        <begin position="15"/>
        <end position="39"/>
    </location>
</feature>
<feature type="transmembrane region" description="Helical" evidence="6">
    <location>
        <begin position="560"/>
        <end position="579"/>
    </location>
</feature>
<feature type="transmembrane region" description="Helical" evidence="6">
    <location>
        <begin position="365"/>
        <end position="382"/>
    </location>
</feature>
<feature type="transmembrane region" description="Helical" evidence="6">
    <location>
        <begin position="144"/>
        <end position="164"/>
    </location>
</feature>
<evidence type="ECO:0000256" key="5">
    <source>
        <dbReference type="ARBA" id="ARBA00023136"/>
    </source>
</evidence>
<comment type="caution">
    <text evidence="8">The sequence shown here is derived from an EMBL/GenBank/DDBJ whole genome shotgun (WGS) entry which is preliminary data.</text>
</comment>
<evidence type="ECO:0000313" key="9">
    <source>
        <dbReference type="Proteomes" id="UP000541610"/>
    </source>
</evidence>
<dbReference type="InterPro" id="IPR039357">
    <property type="entry name" value="SRD5A/TECR"/>
</dbReference>
<evidence type="ECO:0000313" key="8">
    <source>
        <dbReference type="EMBL" id="KAF4688069.1"/>
    </source>
</evidence>
<dbReference type="Proteomes" id="UP000541610">
    <property type="component" value="Unassembled WGS sequence"/>
</dbReference>
<feature type="transmembrane region" description="Helical" evidence="6">
    <location>
        <begin position="60"/>
        <end position="81"/>
    </location>
</feature>
<dbReference type="GO" id="GO:0106245">
    <property type="term" value="F:L-serine-phosphatidylethanolamine phosphatidyltransferase activity"/>
    <property type="evidence" value="ECO:0007669"/>
    <property type="project" value="InterPro"/>
</dbReference>
<protein>
    <recommendedName>
        <fullName evidence="7">3-oxo-5-alpha-steroid 4-dehydrogenase C-terminal domain-containing protein</fullName>
    </recommendedName>
</protein>
<dbReference type="GO" id="GO:0006659">
    <property type="term" value="P:phosphatidylserine biosynthetic process"/>
    <property type="evidence" value="ECO:0007669"/>
    <property type="project" value="InterPro"/>
</dbReference>
<dbReference type="GO" id="GO:0016020">
    <property type="term" value="C:membrane"/>
    <property type="evidence" value="ECO:0007669"/>
    <property type="project" value="UniProtKB-SubCell"/>
</dbReference>
<dbReference type="AlphaFoldDB" id="A0A7J6NW28"/>
<evidence type="ECO:0000256" key="2">
    <source>
        <dbReference type="ARBA" id="ARBA00007742"/>
    </source>
</evidence>
<evidence type="ECO:0000256" key="4">
    <source>
        <dbReference type="ARBA" id="ARBA00022989"/>
    </source>
</evidence>
<dbReference type="GO" id="GO:0016627">
    <property type="term" value="F:oxidoreductase activity, acting on the CH-CH group of donors"/>
    <property type="evidence" value="ECO:0007669"/>
    <property type="project" value="InterPro"/>
</dbReference>